<sequence length="428" mass="45166">MSSKLRDLLPDLSPWRSSRDFRLLWIAGAVTVFGSFLSFVALPFQLKELTGSPVAVGALGAVELAPLIVFGLYGGALADAVDRRKIILWSESALGVVALGLLLNTLLPQPMIWPLYVAGALTSALVGIQRPALDAIIPRIVPHSQLSAAAALNALRWQIGGVAGPALAGVLIAYAGLKTAYALDTLTFAGSVLLGRGLAPSPAAHDAEKPSLRGIWEGARYAWSRKELLGTYAIDLSAMLFAFPLALFPFLADQLDAEWALGLMYATLPLGAMLVSATSGWTGRIHRHGRMVALSAVCWGASMGVAGLMGNIWLVLLFLTIAGGFDMVSGIFRTTMWNQTIPDELRGRLAGIELLSYSAGPQLGQLRSGGMAAMTSVRTSVWSGGVVCVAAVGLLALALPKLMAYDARTDPHARTLRERKAGEAPAEA</sequence>
<keyword evidence="6 7" id="KW-0472">Membrane</keyword>
<dbReference type="CDD" id="cd06173">
    <property type="entry name" value="MFS_MefA_like"/>
    <property type="match status" value="1"/>
</dbReference>
<dbReference type="Pfam" id="PF05977">
    <property type="entry name" value="MFS_3"/>
    <property type="match status" value="1"/>
</dbReference>
<dbReference type="EMBL" id="JAJAGO010000004">
    <property type="protein sequence ID" value="MCT2590115.1"/>
    <property type="molecule type" value="Genomic_DNA"/>
</dbReference>
<dbReference type="Proteomes" id="UP001156389">
    <property type="component" value="Unassembled WGS sequence"/>
</dbReference>
<feature type="transmembrane region" description="Helical" evidence="7">
    <location>
        <begin position="86"/>
        <end position="107"/>
    </location>
</feature>
<dbReference type="PANTHER" id="PTHR23513:SF9">
    <property type="entry name" value="ENTEROBACTIN EXPORTER ENTS"/>
    <property type="match status" value="1"/>
</dbReference>
<feature type="transmembrane region" description="Helical" evidence="7">
    <location>
        <begin position="293"/>
        <end position="319"/>
    </location>
</feature>
<feature type="transmembrane region" description="Helical" evidence="7">
    <location>
        <begin position="154"/>
        <end position="174"/>
    </location>
</feature>
<feature type="transmembrane region" description="Helical" evidence="7">
    <location>
        <begin position="381"/>
        <end position="399"/>
    </location>
</feature>
<evidence type="ECO:0000256" key="2">
    <source>
        <dbReference type="ARBA" id="ARBA00022448"/>
    </source>
</evidence>
<evidence type="ECO:0000256" key="4">
    <source>
        <dbReference type="ARBA" id="ARBA00022692"/>
    </source>
</evidence>
<dbReference type="InterPro" id="IPR010290">
    <property type="entry name" value="TM_effector"/>
</dbReference>
<evidence type="ECO:0000313" key="9">
    <source>
        <dbReference type="Proteomes" id="UP001156389"/>
    </source>
</evidence>
<evidence type="ECO:0000313" key="8">
    <source>
        <dbReference type="EMBL" id="MCT2590115.1"/>
    </source>
</evidence>
<protein>
    <submittedName>
        <fullName evidence="8">MFS transporter</fullName>
    </submittedName>
</protein>
<keyword evidence="4 7" id="KW-0812">Transmembrane</keyword>
<proteinExistence type="predicted"/>
<dbReference type="InterPro" id="IPR036259">
    <property type="entry name" value="MFS_trans_sf"/>
</dbReference>
<name>A0ABT2JQF7_9ACTN</name>
<evidence type="ECO:0000256" key="5">
    <source>
        <dbReference type="ARBA" id="ARBA00022989"/>
    </source>
</evidence>
<keyword evidence="3" id="KW-1003">Cell membrane</keyword>
<dbReference type="PANTHER" id="PTHR23513">
    <property type="entry name" value="INTEGRAL MEMBRANE EFFLUX PROTEIN-RELATED"/>
    <property type="match status" value="1"/>
</dbReference>
<feature type="transmembrane region" description="Helical" evidence="7">
    <location>
        <begin position="54"/>
        <end position="74"/>
    </location>
</feature>
<keyword evidence="2" id="KW-0813">Transport</keyword>
<reference evidence="8 9" key="1">
    <citation type="submission" date="2021-10" db="EMBL/GenBank/DDBJ databases">
        <title>Streptomyces gossypii sp. nov., isolated from soil collected from cotton field.</title>
        <authorList>
            <person name="Ge X."/>
            <person name="Chen X."/>
            <person name="Liu W."/>
        </authorList>
    </citation>
    <scope>NUCLEOTIDE SEQUENCE [LARGE SCALE GENOMIC DNA]</scope>
    <source>
        <strain evidence="8 9">N2-109</strain>
    </source>
</reference>
<gene>
    <name evidence="8" type="ORF">LHJ74_09355</name>
</gene>
<evidence type="ECO:0000256" key="3">
    <source>
        <dbReference type="ARBA" id="ARBA00022475"/>
    </source>
</evidence>
<feature type="transmembrane region" description="Helical" evidence="7">
    <location>
        <begin position="229"/>
        <end position="251"/>
    </location>
</feature>
<organism evidence="8 9">
    <name type="scientific">Streptomyces gossypii</name>
    <dbReference type="NCBI Taxonomy" id="2883101"/>
    <lineage>
        <taxon>Bacteria</taxon>
        <taxon>Bacillati</taxon>
        <taxon>Actinomycetota</taxon>
        <taxon>Actinomycetes</taxon>
        <taxon>Kitasatosporales</taxon>
        <taxon>Streptomycetaceae</taxon>
        <taxon>Streptomyces</taxon>
    </lineage>
</organism>
<comment type="caution">
    <text evidence="8">The sequence shown here is derived from an EMBL/GenBank/DDBJ whole genome shotgun (WGS) entry which is preliminary data.</text>
</comment>
<comment type="subcellular location">
    <subcellularLocation>
        <location evidence="1">Cell inner membrane</location>
        <topology evidence="1">Multi-pass membrane protein</topology>
    </subcellularLocation>
</comment>
<feature type="transmembrane region" description="Helical" evidence="7">
    <location>
        <begin position="263"/>
        <end position="281"/>
    </location>
</feature>
<dbReference type="Gene3D" id="1.20.1250.20">
    <property type="entry name" value="MFS general substrate transporter like domains"/>
    <property type="match status" value="1"/>
</dbReference>
<feature type="transmembrane region" description="Helical" evidence="7">
    <location>
        <begin position="21"/>
        <end position="42"/>
    </location>
</feature>
<dbReference type="SUPFAM" id="SSF103473">
    <property type="entry name" value="MFS general substrate transporter"/>
    <property type="match status" value="1"/>
</dbReference>
<evidence type="ECO:0000256" key="1">
    <source>
        <dbReference type="ARBA" id="ARBA00004429"/>
    </source>
</evidence>
<evidence type="ECO:0000256" key="7">
    <source>
        <dbReference type="SAM" id="Phobius"/>
    </source>
</evidence>
<evidence type="ECO:0000256" key="6">
    <source>
        <dbReference type="ARBA" id="ARBA00023136"/>
    </source>
</evidence>
<dbReference type="RefSeq" id="WP_260217428.1">
    <property type="nucleotide sequence ID" value="NZ_JAJAGO010000004.1"/>
</dbReference>
<keyword evidence="5 7" id="KW-1133">Transmembrane helix</keyword>
<keyword evidence="9" id="KW-1185">Reference proteome</keyword>
<accession>A0ABT2JQF7</accession>